<dbReference type="OrthoDB" id="9806197at2"/>
<evidence type="ECO:0000313" key="10">
    <source>
        <dbReference type="EMBL" id="OXM13743.1"/>
    </source>
</evidence>
<evidence type="ECO:0000256" key="1">
    <source>
        <dbReference type="ARBA" id="ARBA00022490"/>
    </source>
</evidence>
<protein>
    <recommendedName>
        <fullName evidence="8">tRNA N6-adenosine threonylcarbamoyltransferase</fullName>
        <ecNumber evidence="8">2.3.1.234</ecNumber>
    </recommendedName>
    <alternativeName>
        <fullName evidence="8">N6-L-threonylcarbamoyladenine synthase</fullName>
        <shortName evidence="8">t(6)A synthase</shortName>
    </alternativeName>
    <alternativeName>
        <fullName evidence="8">t(6)A37 threonylcarbamoyladenosine biosynthesis protein TsaD</fullName>
    </alternativeName>
    <alternativeName>
        <fullName evidence="8">tRNA threonylcarbamoyladenosine biosynthesis protein TsaD</fullName>
    </alternativeName>
</protein>
<comment type="function">
    <text evidence="8">Required for the formation of a threonylcarbamoyl group on adenosine at position 37 (t(6)A37) in tRNAs that read codons beginning with adenine. Is involved in the transfer of the threonylcarbamoyl moiety of threonylcarbamoyl-AMP (TC-AMP) to the N6 group of A37, together with TsaE and TsaB. TsaD likely plays a direct catalytic role in this reaction.</text>
</comment>
<feature type="binding site" evidence="8">
    <location>
        <position position="190"/>
    </location>
    <ligand>
        <name>substrate</name>
    </ligand>
</feature>
<keyword evidence="3 8" id="KW-0819">tRNA processing</keyword>
<feature type="binding site" evidence="8">
    <location>
        <position position="118"/>
    </location>
    <ligand>
        <name>Fe cation</name>
        <dbReference type="ChEBI" id="CHEBI:24875"/>
    </ligand>
</feature>
<dbReference type="FunFam" id="3.30.420.40:FF:000012">
    <property type="entry name" value="tRNA N6-adenosine threonylcarbamoyltransferase"/>
    <property type="match status" value="1"/>
</dbReference>
<comment type="cofactor">
    <cofactor evidence="8">
        <name>Fe(2+)</name>
        <dbReference type="ChEBI" id="CHEBI:29033"/>
    </cofactor>
    <text evidence="8">Binds 1 Fe(2+) ion per subunit.</text>
</comment>
<dbReference type="InterPro" id="IPR017861">
    <property type="entry name" value="KAE1/TsaD"/>
</dbReference>
<evidence type="ECO:0000256" key="2">
    <source>
        <dbReference type="ARBA" id="ARBA00022679"/>
    </source>
</evidence>
<evidence type="ECO:0000256" key="7">
    <source>
        <dbReference type="ARBA" id="ARBA00048117"/>
    </source>
</evidence>
<dbReference type="AlphaFoldDB" id="A0A229NV01"/>
<dbReference type="Pfam" id="PF00814">
    <property type="entry name" value="TsaD"/>
    <property type="match status" value="1"/>
</dbReference>
<evidence type="ECO:0000256" key="8">
    <source>
        <dbReference type="HAMAP-Rule" id="MF_01445"/>
    </source>
</evidence>
<keyword evidence="1 8" id="KW-0963">Cytoplasm</keyword>
<dbReference type="GO" id="GO:0061711">
    <property type="term" value="F:tRNA N(6)-L-threonylcarbamoyladenine synthase activity"/>
    <property type="evidence" value="ECO:0007669"/>
    <property type="project" value="UniProtKB-EC"/>
</dbReference>
<dbReference type="HAMAP" id="MF_01445">
    <property type="entry name" value="TsaD"/>
    <property type="match status" value="1"/>
</dbReference>
<comment type="caution">
    <text evidence="10">The sequence shown here is derived from an EMBL/GenBank/DDBJ whole genome shotgun (WGS) entry which is preliminary data.</text>
</comment>
<feature type="binding site" evidence="8">
    <location>
        <position position="307"/>
    </location>
    <ligand>
        <name>Fe cation</name>
        <dbReference type="ChEBI" id="CHEBI:24875"/>
    </ligand>
</feature>
<evidence type="ECO:0000259" key="9">
    <source>
        <dbReference type="Pfam" id="PF00814"/>
    </source>
</evidence>
<keyword evidence="2 8" id="KW-0808">Transferase</keyword>
<keyword evidence="5 8" id="KW-0408">Iron</keyword>
<evidence type="ECO:0000256" key="3">
    <source>
        <dbReference type="ARBA" id="ARBA00022694"/>
    </source>
</evidence>
<evidence type="ECO:0000256" key="6">
    <source>
        <dbReference type="ARBA" id="ARBA00023315"/>
    </source>
</evidence>
<dbReference type="Proteomes" id="UP000215145">
    <property type="component" value="Unassembled WGS sequence"/>
</dbReference>
<evidence type="ECO:0000313" key="11">
    <source>
        <dbReference type="Proteomes" id="UP000215145"/>
    </source>
</evidence>
<dbReference type="CDD" id="cd24133">
    <property type="entry name" value="ASKHA_NBD_TsaD_bac"/>
    <property type="match status" value="1"/>
</dbReference>
<dbReference type="PANTHER" id="PTHR11735">
    <property type="entry name" value="TRNA N6-ADENOSINE THREONYLCARBAMOYLTRANSFERASE"/>
    <property type="match status" value="1"/>
</dbReference>
<dbReference type="EC" id="2.3.1.234" evidence="8"/>
<dbReference type="NCBIfam" id="TIGR03723">
    <property type="entry name" value="T6A_TsaD_YgjD"/>
    <property type="match status" value="1"/>
</dbReference>
<dbReference type="RefSeq" id="WP_089526445.1">
    <property type="nucleotide sequence ID" value="NZ_NMUQ01000003.1"/>
</dbReference>
<evidence type="ECO:0000256" key="4">
    <source>
        <dbReference type="ARBA" id="ARBA00022723"/>
    </source>
</evidence>
<feature type="domain" description="Gcp-like" evidence="9">
    <location>
        <begin position="30"/>
        <end position="313"/>
    </location>
</feature>
<comment type="similarity">
    <text evidence="8">Belongs to the KAE1 / TsaD family.</text>
</comment>
<feature type="binding site" evidence="8">
    <location>
        <position position="173"/>
    </location>
    <ligand>
        <name>substrate</name>
    </ligand>
</feature>
<dbReference type="GO" id="GO:0002949">
    <property type="term" value="P:tRNA threonylcarbamoyladenosine modification"/>
    <property type="evidence" value="ECO:0007669"/>
    <property type="project" value="UniProtKB-UniRule"/>
</dbReference>
<dbReference type="FunFam" id="3.30.420.40:FF:000040">
    <property type="entry name" value="tRNA N6-adenosine threonylcarbamoyltransferase"/>
    <property type="match status" value="1"/>
</dbReference>
<dbReference type="PRINTS" id="PR00789">
    <property type="entry name" value="OSIALOPTASE"/>
</dbReference>
<dbReference type="SUPFAM" id="SSF53067">
    <property type="entry name" value="Actin-like ATPase domain"/>
    <property type="match status" value="1"/>
</dbReference>
<proteinExistence type="inferred from homology"/>
<keyword evidence="4 8" id="KW-0479">Metal-binding</keyword>
<dbReference type="EMBL" id="NMUQ01000003">
    <property type="protein sequence ID" value="OXM13743.1"/>
    <property type="molecule type" value="Genomic_DNA"/>
</dbReference>
<dbReference type="Gene3D" id="3.30.420.40">
    <property type="match status" value="2"/>
</dbReference>
<reference evidence="10 11" key="1">
    <citation type="submission" date="2017-07" db="EMBL/GenBank/DDBJ databases">
        <title>Paenibacillus herberti R33 genome sequencing and assembly.</title>
        <authorList>
            <person name="Su W."/>
        </authorList>
    </citation>
    <scope>NUCLEOTIDE SEQUENCE [LARGE SCALE GENOMIC DNA]</scope>
    <source>
        <strain evidence="10 11">R33</strain>
    </source>
</reference>
<feature type="binding site" evidence="8">
    <location>
        <position position="279"/>
    </location>
    <ligand>
        <name>substrate</name>
    </ligand>
</feature>
<gene>
    <name evidence="8 10" type="primary">tsaD</name>
    <name evidence="10" type="ORF">CGZ75_22260</name>
</gene>
<dbReference type="GO" id="GO:0005737">
    <property type="term" value="C:cytoplasm"/>
    <property type="evidence" value="ECO:0007669"/>
    <property type="project" value="UniProtKB-SubCell"/>
</dbReference>
<sequence>MKVDESAALILAIETSCDETSAAVIRGGKEILSNIVSSQIETHRLFGGVVPEIASRKHVEVITLIIEQALQEAGVQPRDLSAVAVTQGPGLVGALLVGIVSGMSLAMALNIPLIGTHHIAGHIYANALVNEIQYPCLALVVSGGHTELVLLEEEGVFRIIGRTRDDAVGEAYDKVARALHFPYPGGPHVDRTAAEAETAVQLPRSWLEPDSYDFSFSGLKSAVLSAINQSRMKNQPLDVPALARGFQESVIDVVTGKAMRAARQYGVRQLLLCGGVAANRGLRARLTELCEAERLPLLIPPHSLCTDNAAMIGAAAHLKWKQGQFDELDLKADPGLSLEAWSVKPVPAGGN</sequence>
<accession>A0A229NV01</accession>
<dbReference type="InterPro" id="IPR022450">
    <property type="entry name" value="TsaD"/>
</dbReference>
<keyword evidence="11" id="KW-1185">Reference proteome</keyword>
<dbReference type="GO" id="GO:0005506">
    <property type="term" value="F:iron ion binding"/>
    <property type="evidence" value="ECO:0007669"/>
    <property type="project" value="UniProtKB-UniRule"/>
</dbReference>
<feature type="binding site" evidence="8">
    <location>
        <position position="122"/>
    </location>
    <ligand>
        <name>Fe cation</name>
        <dbReference type="ChEBI" id="CHEBI:24875"/>
    </ligand>
</feature>
<dbReference type="PANTHER" id="PTHR11735:SF6">
    <property type="entry name" value="TRNA N6-ADENOSINE THREONYLCARBAMOYLTRANSFERASE, MITOCHONDRIAL"/>
    <property type="match status" value="1"/>
</dbReference>
<evidence type="ECO:0000256" key="5">
    <source>
        <dbReference type="ARBA" id="ARBA00023004"/>
    </source>
</evidence>
<feature type="binding site" evidence="8">
    <location>
        <position position="186"/>
    </location>
    <ligand>
        <name>substrate</name>
    </ligand>
</feature>
<dbReference type="InterPro" id="IPR043129">
    <property type="entry name" value="ATPase_NBD"/>
</dbReference>
<feature type="binding site" evidence="8">
    <location>
        <begin position="140"/>
        <end position="144"/>
    </location>
    <ligand>
        <name>substrate</name>
    </ligand>
</feature>
<dbReference type="InterPro" id="IPR000905">
    <property type="entry name" value="Gcp-like_dom"/>
</dbReference>
<keyword evidence="6 8" id="KW-0012">Acyltransferase</keyword>
<dbReference type="NCBIfam" id="TIGR00329">
    <property type="entry name" value="gcp_kae1"/>
    <property type="match status" value="1"/>
</dbReference>
<organism evidence="10 11">
    <name type="scientific">Paenibacillus herberti</name>
    <dbReference type="NCBI Taxonomy" id="1619309"/>
    <lineage>
        <taxon>Bacteria</taxon>
        <taxon>Bacillati</taxon>
        <taxon>Bacillota</taxon>
        <taxon>Bacilli</taxon>
        <taxon>Bacillales</taxon>
        <taxon>Paenibacillaceae</taxon>
        <taxon>Paenibacillus</taxon>
    </lineage>
</organism>
<comment type="catalytic activity">
    <reaction evidence="7 8">
        <text>L-threonylcarbamoyladenylate + adenosine(37) in tRNA = N(6)-L-threonylcarbamoyladenosine(37) in tRNA + AMP + H(+)</text>
        <dbReference type="Rhea" id="RHEA:37059"/>
        <dbReference type="Rhea" id="RHEA-COMP:10162"/>
        <dbReference type="Rhea" id="RHEA-COMP:10163"/>
        <dbReference type="ChEBI" id="CHEBI:15378"/>
        <dbReference type="ChEBI" id="CHEBI:73682"/>
        <dbReference type="ChEBI" id="CHEBI:74411"/>
        <dbReference type="ChEBI" id="CHEBI:74418"/>
        <dbReference type="ChEBI" id="CHEBI:456215"/>
        <dbReference type="EC" id="2.3.1.234"/>
    </reaction>
</comment>
<comment type="subcellular location">
    <subcellularLocation>
        <location evidence="8">Cytoplasm</location>
    </subcellularLocation>
</comment>
<name>A0A229NV01_9BACL</name>